<dbReference type="AlphaFoldDB" id="A0A8J7PLG3"/>
<organism evidence="1 2">
    <name type="scientific">Candidatus Obscuribacter phosphatis</name>
    <dbReference type="NCBI Taxonomy" id="1906157"/>
    <lineage>
        <taxon>Bacteria</taxon>
        <taxon>Bacillati</taxon>
        <taxon>Candidatus Melainabacteria</taxon>
        <taxon>Candidatus Obscuribacterales</taxon>
        <taxon>Candidatus Obscuribacteraceae</taxon>
        <taxon>Candidatus Obscuribacter</taxon>
    </lineage>
</organism>
<name>A0A8J7PLG3_9BACT</name>
<dbReference type="Proteomes" id="UP000664277">
    <property type="component" value="Unassembled WGS sequence"/>
</dbReference>
<evidence type="ECO:0000313" key="1">
    <source>
        <dbReference type="EMBL" id="MBN8662703.1"/>
    </source>
</evidence>
<reference evidence="1" key="1">
    <citation type="submission" date="2021-02" db="EMBL/GenBank/DDBJ databases">
        <title>Genome-Resolved Metagenomics of a Microbial Community Performing Photosynthetic Biological Nutrient Removal.</title>
        <authorList>
            <person name="Mcdaniel E.A."/>
        </authorList>
    </citation>
    <scope>NUCLEOTIDE SEQUENCE</scope>
    <source>
        <strain evidence="1">UWPOB_OBS1</strain>
    </source>
</reference>
<evidence type="ECO:0000313" key="2">
    <source>
        <dbReference type="Proteomes" id="UP000664277"/>
    </source>
</evidence>
<sequence>MNDSREFLLGFATFALLKPRKAAQILASPIDETLVVIISYYTLNPLWTNCSNAIFICDQRMGSYLEHFAMVNWLR</sequence>
<accession>A0A8J7PLG3</accession>
<dbReference type="EMBL" id="JAFLCK010000049">
    <property type="protein sequence ID" value="MBN8662703.1"/>
    <property type="molecule type" value="Genomic_DNA"/>
</dbReference>
<protein>
    <submittedName>
        <fullName evidence="1">Uncharacterized protein</fullName>
    </submittedName>
</protein>
<comment type="caution">
    <text evidence="1">The sequence shown here is derived from an EMBL/GenBank/DDBJ whole genome shotgun (WGS) entry which is preliminary data.</text>
</comment>
<proteinExistence type="predicted"/>
<gene>
    <name evidence="1" type="ORF">J0M35_20210</name>
</gene>